<comment type="caution">
    <text evidence="5">The sequence shown here is derived from an EMBL/GenBank/DDBJ whole genome shotgun (WGS) entry which is preliminary data.</text>
</comment>
<dbReference type="InterPro" id="IPR015421">
    <property type="entry name" value="PyrdxlP-dep_Trfase_major"/>
</dbReference>
<feature type="domain" description="Aminotransferase class I/classII large" evidence="4">
    <location>
        <begin position="34"/>
        <end position="384"/>
    </location>
</feature>
<organism evidence="5 6">
    <name type="scientific">Bacillus solimangrovi</name>
    <dbReference type="NCBI Taxonomy" id="1305675"/>
    <lineage>
        <taxon>Bacteria</taxon>
        <taxon>Bacillati</taxon>
        <taxon>Bacillota</taxon>
        <taxon>Bacilli</taxon>
        <taxon>Bacillales</taxon>
        <taxon>Bacillaceae</taxon>
        <taxon>Bacillus</taxon>
    </lineage>
</organism>
<dbReference type="InterPro" id="IPR004839">
    <property type="entry name" value="Aminotransferase_I/II_large"/>
</dbReference>
<dbReference type="Proteomes" id="UP000095209">
    <property type="component" value="Unassembled WGS sequence"/>
</dbReference>
<dbReference type="NCBIfam" id="NF005977">
    <property type="entry name" value="PRK08068.1"/>
    <property type="match status" value="1"/>
</dbReference>
<dbReference type="CDD" id="cd00609">
    <property type="entry name" value="AAT_like"/>
    <property type="match status" value="1"/>
</dbReference>
<keyword evidence="6" id="KW-1185">Reference proteome</keyword>
<name>A0A1E5LCK5_9BACI</name>
<dbReference type="GO" id="GO:0030170">
    <property type="term" value="F:pyridoxal phosphate binding"/>
    <property type="evidence" value="ECO:0007669"/>
    <property type="project" value="InterPro"/>
</dbReference>
<keyword evidence="3 5" id="KW-0808">Transferase</keyword>
<dbReference type="PANTHER" id="PTHR42832">
    <property type="entry name" value="AMINO ACID AMINOTRANSFERASE"/>
    <property type="match status" value="1"/>
</dbReference>
<evidence type="ECO:0000256" key="1">
    <source>
        <dbReference type="ARBA" id="ARBA00001933"/>
    </source>
</evidence>
<dbReference type="InterPro" id="IPR015422">
    <property type="entry name" value="PyrdxlP-dep_Trfase_small"/>
</dbReference>
<dbReference type="InterPro" id="IPR015424">
    <property type="entry name" value="PyrdxlP-dep_Trfase"/>
</dbReference>
<dbReference type="SUPFAM" id="SSF53383">
    <property type="entry name" value="PLP-dependent transferases"/>
    <property type="match status" value="1"/>
</dbReference>
<dbReference type="RefSeq" id="WP_069718214.1">
    <property type="nucleotide sequence ID" value="NZ_MJEH01000045.1"/>
</dbReference>
<evidence type="ECO:0000313" key="5">
    <source>
        <dbReference type="EMBL" id="OEH91759.1"/>
    </source>
</evidence>
<proteinExistence type="predicted"/>
<dbReference type="PANTHER" id="PTHR42832:SF3">
    <property type="entry name" value="L-GLUTAMINE--4-(METHYLSULFANYL)-2-OXOBUTANOATE AMINOTRANSFERASE"/>
    <property type="match status" value="1"/>
</dbReference>
<evidence type="ECO:0000256" key="2">
    <source>
        <dbReference type="ARBA" id="ARBA00022576"/>
    </source>
</evidence>
<keyword evidence="2 5" id="KW-0032">Aminotransferase</keyword>
<evidence type="ECO:0000313" key="6">
    <source>
        <dbReference type="Proteomes" id="UP000095209"/>
    </source>
</evidence>
<dbReference type="Gene3D" id="3.40.640.10">
    <property type="entry name" value="Type I PLP-dependent aspartate aminotransferase-like (Major domain)"/>
    <property type="match status" value="1"/>
</dbReference>
<dbReference type="OrthoDB" id="9802328at2"/>
<dbReference type="AlphaFoldDB" id="A0A1E5LCK5"/>
<dbReference type="EMBL" id="MJEH01000045">
    <property type="protein sequence ID" value="OEH91759.1"/>
    <property type="molecule type" value="Genomic_DNA"/>
</dbReference>
<dbReference type="Pfam" id="PF00155">
    <property type="entry name" value="Aminotran_1_2"/>
    <property type="match status" value="1"/>
</dbReference>
<accession>A0A1E5LCK5</accession>
<gene>
    <name evidence="5" type="ORF">BFG57_17690</name>
</gene>
<reference evidence="5 6" key="1">
    <citation type="submission" date="2016-08" db="EMBL/GenBank/DDBJ databases">
        <title>Genome of Bacillus solimangrovi GH2-4.</title>
        <authorList>
            <person name="Lim S."/>
            <person name="Kim B.-C."/>
        </authorList>
    </citation>
    <scope>NUCLEOTIDE SEQUENCE [LARGE SCALE GENOMIC DNA]</scope>
    <source>
        <strain evidence="5 6">GH2-4</strain>
    </source>
</reference>
<evidence type="ECO:0000256" key="3">
    <source>
        <dbReference type="ARBA" id="ARBA00022679"/>
    </source>
</evidence>
<evidence type="ECO:0000259" key="4">
    <source>
        <dbReference type="Pfam" id="PF00155"/>
    </source>
</evidence>
<sequence>MKRFTYSKRMQRLPKQFFADLVRKVQVAQEKGMDVINLGQGNPDQPTPDHIIQSLQQAATNPINHKYPPFRGFRNVKQAVANFYKRNYDVTLDPEREVAILFGGKGGLVELPQIFTEAGDSVLVPDPGYPDYWSGIALSGAGMVTMPLLEKNKFLPDYSLLSEEQLHHAKMMLLNYPNNPTGATATSEFFEETVNLAKQYDINIIHDFAYGAIGFDGKLPTSFLQTEGAKDVGIEIYTMSKSFNMAGWRIAFAVGNEEVIEAINLYQDHMYCSVFGAVQEAAITALDEANDSIPELVSLYERRRNVWVNALREIGWQVEPCEGSFFVWLPVPEGMSSVEFADELIEKVGVVTAPGLGFGEHGEGYIRTALLVDEERLKEAAQRIATISYFQGSN</sequence>
<dbReference type="Gene3D" id="3.90.1150.10">
    <property type="entry name" value="Aspartate Aminotransferase, domain 1"/>
    <property type="match status" value="1"/>
</dbReference>
<dbReference type="STRING" id="1305675.BFG57_17690"/>
<comment type="cofactor">
    <cofactor evidence="1">
        <name>pyridoxal 5'-phosphate</name>
        <dbReference type="ChEBI" id="CHEBI:597326"/>
    </cofactor>
</comment>
<dbReference type="GO" id="GO:0008483">
    <property type="term" value="F:transaminase activity"/>
    <property type="evidence" value="ECO:0007669"/>
    <property type="project" value="UniProtKB-KW"/>
</dbReference>
<dbReference type="InterPro" id="IPR050881">
    <property type="entry name" value="LL-DAP_aminotransferase"/>
</dbReference>
<protein>
    <submittedName>
        <fullName evidence="5">LL-diaminopimelate aminotransferase</fullName>
    </submittedName>
</protein>